<name>I0WKC8_9FLAO</name>
<dbReference type="CDD" id="cd06171">
    <property type="entry name" value="Sigma70_r4"/>
    <property type="match status" value="1"/>
</dbReference>
<sequence>MRAIPINHQKITDEIIINRILSGEKELYEILVRRNNQKLFRIIRSYIKGQEEIEDIMQNSYIKAFTNLHQFNSNSKFSTWLIRIAINESLVVLKNKGNIIHLNSFYQGKNDLSIIEFPDNIQSNPQEKMIQNEAKQLLENAIDKLEFKYRVVYIMKEVEEMSLKEIATTLDLSLANVKIRLHRSKEMLKEILYKLSNTKDLFEFGFKQCDRLTEKVMGKIQ</sequence>
<dbReference type="InterPro" id="IPR036388">
    <property type="entry name" value="WH-like_DNA-bd_sf"/>
</dbReference>
<evidence type="ECO:0000313" key="8">
    <source>
        <dbReference type="Proteomes" id="UP000005938"/>
    </source>
</evidence>
<dbReference type="Pfam" id="PF08281">
    <property type="entry name" value="Sigma70_r4_2"/>
    <property type="match status" value="1"/>
</dbReference>
<protein>
    <submittedName>
        <fullName evidence="7">RNA polymerase sigma-70 factor</fullName>
    </submittedName>
</protein>
<dbReference type="eggNOG" id="COG1595">
    <property type="taxonomic scope" value="Bacteria"/>
</dbReference>
<dbReference type="SUPFAM" id="SSF88659">
    <property type="entry name" value="Sigma3 and sigma4 domains of RNA polymerase sigma factors"/>
    <property type="match status" value="1"/>
</dbReference>
<evidence type="ECO:0000256" key="4">
    <source>
        <dbReference type="ARBA" id="ARBA00023163"/>
    </source>
</evidence>
<evidence type="ECO:0000259" key="6">
    <source>
        <dbReference type="Pfam" id="PF08281"/>
    </source>
</evidence>
<dbReference type="GO" id="GO:0003677">
    <property type="term" value="F:DNA binding"/>
    <property type="evidence" value="ECO:0007669"/>
    <property type="project" value="InterPro"/>
</dbReference>
<dbReference type="SUPFAM" id="SSF88946">
    <property type="entry name" value="Sigma2 domain of RNA polymerase sigma factors"/>
    <property type="match status" value="1"/>
</dbReference>
<feature type="domain" description="RNA polymerase sigma-70 region 2" evidence="5">
    <location>
        <begin position="31"/>
        <end position="90"/>
    </location>
</feature>
<dbReference type="EMBL" id="AJJU01000002">
    <property type="protein sequence ID" value="EID76844.1"/>
    <property type="molecule type" value="Genomic_DNA"/>
</dbReference>
<reference evidence="7 8" key="1">
    <citation type="journal article" date="2012" name="J. Bacteriol.">
        <title>Genome Sequence of the Halotolerant Bacterium Imtechella halotolerans K1T.</title>
        <authorList>
            <person name="Kumar S."/>
            <person name="Vikram S."/>
            <person name="Subramanian S."/>
            <person name="Raghava G.P."/>
            <person name="Pinnaka A.K."/>
        </authorList>
    </citation>
    <scope>NUCLEOTIDE SEQUENCE [LARGE SCALE GENOMIC DNA]</scope>
    <source>
        <strain evidence="7 8">K1</strain>
    </source>
</reference>
<dbReference type="InterPro" id="IPR013324">
    <property type="entry name" value="RNA_pol_sigma_r3/r4-like"/>
</dbReference>
<keyword evidence="4" id="KW-0804">Transcription</keyword>
<dbReference type="NCBIfam" id="NF008888">
    <property type="entry name" value="PRK11922.1"/>
    <property type="match status" value="1"/>
</dbReference>
<dbReference type="AlphaFoldDB" id="I0WKC8"/>
<dbReference type="GO" id="GO:0006352">
    <property type="term" value="P:DNA-templated transcription initiation"/>
    <property type="evidence" value="ECO:0007669"/>
    <property type="project" value="InterPro"/>
</dbReference>
<dbReference type="RefSeq" id="WP_008237031.1">
    <property type="nucleotide sequence ID" value="NZ_AJJU01000002.1"/>
</dbReference>
<dbReference type="GO" id="GO:0016987">
    <property type="term" value="F:sigma factor activity"/>
    <property type="evidence" value="ECO:0007669"/>
    <property type="project" value="UniProtKB-KW"/>
</dbReference>
<dbReference type="InterPro" id="IPR013249">
    <property type="entry name" value="RNA_pol_sigma70_r4_t2"/>
</dbReference>
<keyword evidence="3" id="KW-0731">Sigma factor</keyword>
<evidence type="ECO:0000313" key="7">
    <source>
        <dbReference type="EMBL" id="EID76844.1"/>
    </source>
</evidence>
<evidence type="ECO:0000256" key="2">
    <source>
        <dbReference type="ARBA" id="ARBA00023015"/>
    </source>
</evidence>
<dbReference type="Pfam" id="PF04542">
    <property type="entry name" value="Sigma70_r2"/>
    <property type="match status" value="1"/>
</dbReference>
<evidence type="ECO:0000256" key="3">
    <source>
        <dbReference type="ARBA" id="ARBA00023082"/>
    </source>
</evidence>
<dbReference type="NCBIfam" id="TIGR02937">
    <property type="entry name" value="sigma70-ECF"/>
    <property type="match status" value="1"/>
</dbReference>
<keyword evidence="2" id="KW-0805">Transcription regulation</keyword>
<dbReference type="OrthoDB" id="1027298at2"/>
<dbReference type="Gene3D" id="1.10.10.10">
    <property type="entry name" value="Winged helix-like DNA-binding domain superfamily/Winged helix DNA-binding domain"/>
    <property type="match status" value="1"/>
</dbReference>
<evidence type="ECO:0000256" key="1">
    <source>
        <dbReference type="ARBA" id="ARBA00010641"/>
    </source>
</evidence>
<dbReference type="Proteomes" id="UP000005938">
    <property type="component" value="Unassembled WGS sequence"/>
</dbReference>
<keyword evidence="8" id="KW-1185">Reference proteome</keyword>
<dbReference type="InterPro" id="IPR007627">
    <property type="entry name" value="RNA_pol_sigma70_r2"/>
</dbReference>
<proteinExistence type="inferred from homology"/>
<organism evidence="7 8">
    <name type="scientific">Imtechella halotolerans K1</name>
    <dbReference type="NCBI Taxonomy" id="946077"/>
    <lineage>
        <taxon>Bacteria</taxon>
        <taxon>Pseudomonadati</taxon>
        <taxon>Bacteroidota</taxon>
        <taxon>Flavobacteriia</taxon>
        <taxon>Flavobacteriales</taxon>
        <taxon>Flavobacteriaceae</taxon>
        <taxon>Imtechella</taxon>
    </lineage>
</organism>
<comment type="caution">
    <text evidence="7">The sequence shown here is derived from an EMBL/GenBank/DDBJ whole genome shotgun (WGS) entry which is preliminary data.</text>
</comment>
<evidence type="ECO:0000259" key="5">
    <source>
        <dbReference type="Pfam" id="PF04542"/>
    </source>
</evidence>
<feature type="domain" description="RNA polymerase sigma factor 70 region 4 type 2" evidence="6">
    <location>
        <begin position="136"/>
        <end position="188"/>
    </location>
</feature>
<comment type="similarity">
    <text evidence="1">Belongs to the sigma-70 factor family. ECF subfamily.</text>
</comment>
<dbReference type="InterPro" id="IPR039425">
    <property type="entry name" value="RNA_pol_sigma-70-like"/>
</dbReference>
<dbReference type="PANTHER" id="PTHR43133:SF51">
    <property type="entry name" value="RNA POLYMERASE SIGMA FACTOR"/>
    <property type="match status" value="1"/>
</dbReference>
<dbReference type="InterPro" id="IPR014284">
    <property type="entry name" value="RNA_pol_sigma-70_dom"/>
</dbReference>
<dbReference type="STRING" id="946077.W5A_02435"/>
<gene>
    <name evidence="7" type="ORF">W5A_02435</name>
</gene>
<accession>I0WKC8</accession>
<dbReference type="PANTHER" id="PTHR43133">
    <property type="entry name" value="RNA POLYMERASE ECF-TYPE SIGMA FACTO"/>
    <property type="match status" value="1"/>
</dbReference>
<dbReference type="Gene3D" id="1.10.1740.10">
    <property type="match status" value="1"/>
</dbReference>
<dbReference type="InterPro" id="IPR013325">
    <property type="entry name" value="RNA_pol_sigma_r2"/>
</dbReference>